<dbReference type="RefSeq" id="WP_153042033.1">
    <property type="nucleotide sequence ID" value="NZ_JBHSYQ010000003.1"/>
</dbReference>
<accession>A0ABW2DKQ1</accession>
<dbReference type="EMBL" id="JBHSYQ010000003">
    <property type="protein sequence ID" value="MFC6997351.1"/>
    <property type="molecule type" value="Genomic_DNA"/>
</dbReference>
<gene>
    <name evidence="2" type="ORF">ACFQHR_06925</name>
</gene>
<keyword evidence="1" id="KW-0732">Signal</keyword>
<evidence type="ECO:0000313" key="3">
    <source>
        <dbReference type="Proteomes" id="UP001596405"/>
    </source>
</evidence>
<proteinExistence type="predicted"/>
<dbReference type="Proteomes" id="UP001596405">
    <property type="component" value="Unassembled WGS sequence"/>
</dbReference>
<organism evidence="2 3">
    <name type="scientific">Rufibacter roseus</name>
    <dbReference type="NCBI Taxonomy" id="1567108"/>
    <lineage>
        <taxon>Bacteria</taxon>
        <taxon>Pseudomonadati</taxon>
        <taxon>Bacteroidota</taxon>
        <taxon>Cytophagia</taxon>
        <taxon>Cytophagales</taxon>
        <taxon>Hymenobacteraceae</taxon>
        <taxon>Rufibacter</taxon>
    </lineage>
</organism>
<feature type="signal peptide" evidence="1">
    <location>
        <begin position="1"/>
        <end position="25"/>
    </location>
</feature>
<protein>
    <recommendedName>
        <fullName evidence="4">Aspartyl protease</fullName>
    </recommendedName>
</protein>
<reference evidence="3" key="1">
    <citation type="journal article" date="2019" name="Int. J. Syst. Evol. Microbiol.">
        <title>The Global Catalogue of Microorganisms (GCM) 10K type strain sequencing project: providing services to taxonomists for standard genome sequencing and annotation.</title>
        <authorList>
            <consortium name="The Broad Institute Genomics Platform"/>
            <consortium name="The Broad Institute Genome Sequencing Center for Infectious Disease"/>
            <person name="Wu L."/>
            <person name="Ma J."/>
        </authorList>
    </citation>
    <scope>NUCLEOTIDE SEQUENCE [LARGE SCALE GENOMIC DNA]</scope>
    <source>
        <strain evidence="3">CGMCC 4.7393</strain>
    </source>
</reference>
<name>A0ABW2DKQ1_9BACT</name>
<feature type="chain" id="PRO_5046832649" description="Aspartyl protease" evidence="1">
    <location>
        <begin position="26"/>
        <end position="129"/>
    </location>
</feature>
<sequence>MKRLTRPFLLLLLLLTCHLRVFSQAKIPLEVYVANLKAIHVESQGKPCRFLCDTGGGETIVSQEVAGVKTTDTAGEEELPKVPLVVVSNKTYVAPVRMKEILYDGALNFDFIHENVYYLDLKRLEVWRK</sequence>
<evidence type="ECO:0008006" key="4">
    <source>
        <dbReference type="Google" id="ProtNLM"/>
    </source>
</evidence>
<evidence type="ECO:0000313" key="2">
    <source>
        <dbReference type="EMBL" id="MFC6997351.1"/>
    </source>
</evidence>
<keyword evidence="3" id="KW-1185">Reference proteome</keyword>
<comment type="caution">
    <text evidence="2">The sequence shown here is derived from an EMBL/GenBank/DDBJ whole genome shotgun (WGS) entry which is preliminary data.</text>
</comment>
<evidence type="ECO:0000256" key="1">
    <source>
        <dbReference type="SAM" id="SignalP"/>
    </source>
</evidence>